<reference evidence="3 4" key="1">
    <citation type="journal article" date="2020" name="bioRxiv">
        <title>Whole genome comparisons of ergot fungi reveals the divergence and evolution of species within the genus Claviceps are the result of varying mechanisms driving genome evolution and host range expansion.</title>
        <authorList>
            <person name="Wyka S.A."/>
            <person name="Mondo S.J."/>
            <person name="Liu M."/>
            <person name="Dettman J."/>
            <person name="Nalam V."/>
            <person name="Broders K.D."/>
        </authorList>
    </citation>
    <scope>NUCLEOTIDE SEQUENCE [LARGE SCALE GENOMIC DNA]</scope>
    <source>
        <strain evidence="3 4">CCC 1485</strain>
    </source>
</reference>
<evidence type="ECO:0000256" key="1">
    <source>
        <dbReference type="ARBA" id="ARBA00007355"/>
    </source>
</evidence>
<dbReference type="GO" id="GO:0045271">
    <property type="term" value="C:respiratory chain complex I"/>
    <property type="evidence" value="ECO:0007669"/>
    <property type="project" value="InterPro"/>
</dbReference>
<keyword evidence="2" id="KW-0999">Mitochondrion inner membrane</keyword>
<dbReference type="PANTHER" id="PTHR12910:SF2">
    <property type="entry name" value="NADH DEHYDROGENASE [UBIQUINONE] 1 ALPHA SUBCOMPLEX SUBUNIT 12"/>
    <property type="match status" value="1"/>
</dbReference>
<comment type="function">
    <text evidence="2">Accessory subunit of the mitochondrial membrane respiratory chain NADH dehydrogenase (Complex I), that is believed not to be involved in catalysis. Complex I functions in the transfer of electrons from NADH to the respiratory chain. The immediate electron acceptor for the enzyme is believed to be ubiquinone.</text>
</comment>
<proteinExistence type="inferred from homology"/>
<protein>
    <recommendedName>
        <fullName evidence="2">NADH dehydrogenase [ubiquinone] 1 alpha subcomplex subunit</fullName>
    </recommendedName>
</protein>
<evidence type="ECO:0000256" key="2">
    <source>
        <dbReference type="RuleBase" id="RU363103"/>
    </source>
</evidence>
<organism evidence="3 4">
    <name type="scientific">Claviceps pazoutovae</name>
    <dbReference type="NCBI Taxonomy" id="1649127"/>
    <lineage>
        <taxon>Eukaryota</taxon>
        <taxon>Fungi</taxon>
        <taxon>Dikarya</taxon>
        <taxon>Ascomycota</taxon>
        <taxon>Pezizomycotina</taxon>
        <taxon>Sordariomycetes</taxon>
        <taxon>Hypocreomycetidae</taxon>
        <taxon>Hypocreales</taxon>
        <taxon>Clavicipitaceae</taxon>
        <taxon>Claviceps</taxon>
    </lineage>
</organism>
<dbReference type="EMBL" id="SRPO01000012">
    <property type="protein sequence ID" value="KAG5948829.1"/>
    <property type="molecule type" value="Genomic_DNA"/>
</dbReference>
<evidence type="ECO:0000313" key="4">
    <source>
        <dbReference type="Proteomes" id="UP000706124"/>
    </source>
</evidence>
<dbReference type="Pfam" id="PF05071">
    <property type="entry name" value="NDUFA12"/>
    <property type="match status" value="1"/>
</dbReference>
<comment type="similarity">
    <text evidence="1 2">Belongs to the complex I NDUFA12 subunit family.</text>
</comment>
<dbReference type="AlphaFoldDB" id="A0A9P7MIR8"/>
<comment type="subcellular location">
    <subcellularLocation>
        <location evidence="2">Mitochondrion inner membrane</location>
        <topology evidence="2">Peripheral membrane protein</topology>
        <orientation evidence="2">Matrix side</orientation>
    </subcellularLocation>
</comment>
<dbReference type="PANTHER" id="PTHR12910">
    <property type="entry name" value="NADH-UBIQUINONE OXIDOREDUCTASE SUBUNIT B17.2"/>
    <property type="match status" value="1"/>
</dbReference>
<keyword evidence="4" id="KW-1185">Reference proteome</keyword>
<dbReference type="OrthoDB" id="274641at2759"/>
<comment type="caution">
    <text evidence="3">The sequence shown here is derived from an EMBL/GenBank/DDBJ whole genome shotgun (WGS) entry which is preliminary data.</text>
</comment>
<keyword evidence="2" id="KW-0813">Transport</keyword>
<accession>A0A9P7MIR8</accession>
<keyword evidence="2" id="KW-0249">Electron transport</keyword>
<sequence>MSTPSRTIRNFRKIGIKEFFHQMQYIGDTKYGRLVGTDRNGNKYYENPEELPLRTRWVDYAKHDFDASHIEPGWHAWMSYSLDKPPTKDPLIAVGMRKFEKPGPVGHYTQTHGAFRPYNTTKPKIAAWAPVAAPRR</sequence>
<dbReference type="InterPro" id="IPR007763">
    <property type="entry name" value="NDUFA12"/>
</dbReference>
<dbReference type="Proteomes" id="UP000706124">
    <property type="component" value="Unassembled WGS sequence"/>
</dbReference>
<dbReference type="GO" id="GO:0006979">
    <property type="term" value="P:response to oxidative stress"/>
    <property type="evidence" value="ECO:0007669"/>
    <property type="project" value="TreeGrafter"/>
</dbReference>
<keyword evidence="2" id="KW-0679">Respiratory chain</keyword>
<evidence type="ECO:0000313" key="3">
    <source>
        <dbReference type="EMBL" id="KAG5948829.1"/>
    </source>
</evidence>
<dbReference type="GO" id="GO:0005743">
    <property type="term" value="C:mitochondrial inner membrane"/>
    <property type="evidence" value="ECO:0007669"/>
    <property type="project" value="UniProtKB-SubCell"/>
</dbReference>
<gene>
    <name evidence="3" type="ORF">E4U60_000611</name>
</gene>
<name>A0A9P7MIR8_9HYPO</name>
<keyword evidence="2" id="KW-0496">Mitochondrion</keyword>
<keyword evidence="2" id="KW-0472">Membrane</keyword>